<evidence type="ECO:0000313" key="12">
    <source>
        <dbReference type="EMBL" id="AXT44732.1"/>
    </source>
</evidence>
<name>A0AAD0RLG8_9NEIS</name>
<feature type="domain" description="Chorismate-utilising enzyme C-terminal" evidence="10">
    <location>
        <begin position="230"/>
        <end position="483"/>
    </location>
</feature>
<evidence type="ECO:0000256" key="7">
    <source>
        <dbReference type="ARBA" id="ARBA00025634"/>
    </source>
</evidence>
<keyword evidence="4" id="KW-0479">Metal-binding</keyword>
<dbReference type="InterPro" id="IPR005801">
    <property type="entry name" value="ADC_synthase"/>
</dbReference>
<dbReference type="Pfam" id="PF00425">
    <property type="entry name" value="Chorismate_bind"/>
    <property type="match status" value="1"/>
</dbReference>
<gene>
    <name evidence="12" type="ORF">D1345_00245</name>
</gene>
<organism evidence="12 13">
    <name type="scientific">Chromobacterium rhizoryzae</name>
    <dbReference type="NCBI Taxonomy" id="1778675"/>
    <lineage>
        <taxon>Bacteria</taxon>
        <taxon>Pseudomonadati</taxon>
        <taxon>Pseudomonadota</taxon>
        <taxon>Betaproteobacteria</taxon>
        <taxon>Neisseriales</taxon>
        <taxon>Chromobacteriaceae</taxon>
        <taxon>Chromobacterium</taxon>
    </lineage>
</organism>
<evidence type="ECO:0000259" key="11">
    <source>
        <dbReference type="Pfam" id="PF04715"/>
    </source>
</evidence>
<sequence>MLSEEAFLRYGDHGFSLAPLWRTLPLPAGADPLALYQALANQGRDYLFETGHWRDGEFQRAYSVIGLPCRERVELDEGRLRHWRDGQLLRELECEDPLAELARLRQGWTAPHFSALPPFSGGLFGYFGFETTRLIEPRLRRQPRKPSGLALPDALQWLSLDLLVLDHQQASVYCIVHESTEATAAYARGQRRLRELCERTRALLAEPPAPPPAFAADAAADPALNHAFSREDFQRAVGRIKDYIAAGDVMQVVLSQRMSQPFAADAPTLYRALSGLGDTPYRYLLNLGDAQIVGASPEMLFRQQDERVTSRPMAGTRRRGADAAEDQDLRRELLADPKEIAEHMMLVDLARNDLGRLAELGSVQVDELLTVENFSHVMHIVSTVSGKLPQQAQALDVLKSTFPAGTLSGASKVRALEVIAELEPHSRGVYGGSIGYIGWRGNADQAITIRTGVLQDGQLHVQAGAGVVQDSLAEREWQETLEKSRLMLLAAKLAAAARQEEAACI</sequence>
<comment type="subunit">
    <text evidence="2">Heterotetramer consisting of two non-identical subunits: a beta subunit (TrpG) and a large alpha subunit (TrpE).</text>
</comment>
<evidence type="ECO:0000256" key="3">
    <source>
        <dbReference type="ARBA" id="ARBA00020653"/>
    </source>
</evidence>
<comment type="catalytic activity">
    <reaction evidence="8">
        <text>chorismate + L-glutamine = anthranilate + pyruvate + L-glutamate + H(+)</text>
        <dbReference type="Rhea" id="RHEA:21732"/>
        <dbReference type="ChEBI" id="CHEBI:15361"/>
        <dbReference type="ChEBI" id="CHEBI:15378"/>
        <dbReference type="ChEBI" id="CHEBI:16567"/>
        <dbReference type="ChEBI" id="CHEBI:29748"/>
        <dbReference type="ChEBI" id="CHEBI:29985"/>
        <dbReference type="ChEBI" id="CHEBI:58359"/>
        <dbReference type="EC" id="4.1.3.27"/>
    </reaction>
</comment>
<proteinExistence type="predicted"/>
<dbReference type="PANTHER" id="PTHR11236">
    <property type="entry name" value="AMINOBENZOATE/ANTHRANILATE SYNTHASE"/>
    <property type="match status" value="1"/>
</dbReference>
<keyword evidence="13" id="KW-1185">Reference proteome</keyword>
<keyword evidence="5" id="KW-0460">Magnesium</keyword>
<evidence type="ECO:0000256" key="2">
    <source>
        <dbReference type="ARBA" id="ARBA00011575"/>
    </source>
</evidence>
<dbReference type="Gene3D" id="3.60.120.10">
    <property type="entry name" value="Anthranilate synthase"/>
    <property type="match status" value="1"/>
</dbReference>
<dbReference type="Proteomes" id="UP000259465">
    <property type="component" value="Chromosome"/>
</dbReference>
<feature type="domain" description="Anthranilate synthase component I N-terminal" evidence="11">
    <location>
        <begin position="31"/>
        <end position="173"/>
    </location>
</feature>
<evidence type="ECO:0000256" key="6">
    <source>
        <dbReference type="ARBA" id="ARBA00023239"/>
    </source>
</evidence>
<reference evidence="12 13" key="1">
    <citation type="submission" date="2018-08" db="EMBL/GenBank/DDBJ databases">
        <title>Complete genome sequence of JP2-74.</title>
        <authorList>
            <person name="Wu L."/>
        </authorList>
    </citation>
    <scope>NUCLEOTIDE SEQUENCE [LARGE SCALE GENOMIC DNA]</scope>
    <source>
        <strain evidence="12 13">JP2-74</strain>
    </source>
</reference>
<feature type="region of interest" description="Disordered" evidence="9">
    <location>
        <begin position="306"/>
        <end position="325"/>
    </location>
</feature>
<evidence type="ECO:0000256" key="1">
    <source>
        <dbReference type="ARBA" id="ARBA00001946"/>
    </source>
</evidence>
<evidence type="ECO:0000256" key="9">
    <source>
        <dbReference type="SAM" id="MobiDB-lite"/>
    </source>
</evidence>
<comment type="cofactor">
    <cofactor evidence="1">
        <name>Mg(2+)</name>
        <dbReference type="ChEBI" id="CHEBI:18420"/>
    </cofactor>
</comment>
<dbReference type="RefSeq" id="WP_118266261.1">
    <property type="nucleotide sequence ID" value="NZ_CP031968.1"/>
</dbReference>
<evidence type="ECO:0000256" key="8">
    <source>
        <dbReference type="ARBA" id="ARBA00047683"/>
    </source>
</evidence>
<accession>A0AAD0RLG8</accession>
<dbReference type="GO" id="GO:0000162">
    <property type="term" value="P:L-tryptophan biosynthetic process"/>
    <property type="evidence" value="ECO:0007669"/>
    <property type="project" value="TreeGrafter"/>
</dbReference>
<evidence type="ECO:0000256" key="4">
    <source>
        <dbReference type="ARBA" id="ARBA00022723"/>
    </source>
</evidence>
<dbReference type="PANTHER" id="PTHR11236:SF48">
    <property type="entry name" value="ISOCHORISMATE SYNTHASE MENF"/>
    <property type="match status" value="1"/>
</dbReference>
<dbReference type="PRINTS" id="PR00095">
    <property type="entry name" value="ANTSNTHASEI"/>
</dbReference>
<dbReference type="AlphaFoldDB" id="A0AAD0RLG8"/>
<dbReference type="InterPro" id="IPR006805">
    <property type="entry name" value="Anth_synth_I_N"/>
</dbReference>
<dbReference type="Pfam" id="PF04715">
    <property type="entry name" value="Anth_synt_I_N"/>
    <property type="match status" value="1"/>
</dbReference>
<dbReference type="InterPro" id="IPR015890">
    <property type="entry name" value="Chorismate_C"/>
</dbReference>
<evidence type="ECO:0000259" key="10">
    <source>
        <dbReference type="Pfam" id="PF00425"/>
    </source>
</evidence>
<comment type="function">
    <text evidence="7">Part of a heterotetrameric complex that catalyzes the two-step biosynthesis of anthranilate, an intermediate in the biosynthesis of L-tryptophan. In the first step, the glutamine-binding beta subunit (TrpG) of anthranilate synthase (AS) provides the glutamine amidotransferase activity which generates ammonia as a substrate that, along with chorismate, is used in the second step, catalyzed by the large alpha subunit of AS (TrpE) to produce anthranilate. In the absence of TrpG, TrpE can synthesize anthranilate directly from chorismate and high concentrations of ammonia.</text>
</comment>
<keyword evidence="6" id="KW-0456">Lyase</keyword>
<evidence type="ECO:0000313" key="13">
    <source>
        <dbReference type="Proteomes" id="UP000259465"/>
    </source>
</evidence>
<dbReference type="EMBL" id="CP031968">
    <property type="protein sequence ID" value="AXT44732.1"/>
    <property type="molecule type" value="Genomic_DNA"/>
</dbReference>
<dbReference type="InterPro" id="IPR019999">
    <property type="entry name" value="Anth_synth_I-like"/>
</dbReference>
<dbReference type="GO" id="GO:0046872">
    <property type="term" value="F:metal ion binding"/>
    <property type="evidence" value="ECO:0007669"/>
    <property type="project" value="UniProtKB-KW"/>
</dbReference>
<dbReference type="KEGG" id="crz:D1345_00245"/>
<protein>
    <recommendedName>
        <fullName evidence="3">Anthranilate synthase component 1</fullName>
    </recommendedName>
</protein>
<evidence type="ECO:0000256" key="5">
    <source>
        <dbReference type="ARBA" id="ARBA00022842"/>
    </source>
</evidence>
<dbReference type="SUPFAM" id="SSF56322">
    <property type="entry name" value="ADC synthase"/>
    <property type="match status" value="1"/>
</dbReference>
<dbReference type="GO" id="GO:0004049">
    <property type="term" value="F:anthranilate synthase activity"/>
    <property type="evidence" value="ECO:0007669"/>
    <property type="project" value="UniProtKB-EC"/>
</dbReference>